<dbReference type="HOGENOM" id="CLU_3348247_0_0_9"/>
<evidence type="ECO:0000313" key="1">
    <source>
        <dbReference type="EMBL" id="ERJ97447.1"/>
    </source>
</evidence>
<dbReference type="AlphaFoldDB" id="U2KYS2"/>
<name>U2KYS2_9FIRM</name>
<keyword evidence="2" id="KW-1185">Reference proteome</keyword>
<accession>U2KYS2</accession>
<dbReference type="Pfam" id="PF12664">
    <property type="entry name" value="DUF3789"/>
    <property type="match status" value="1"/>
</dbReference>
<proteinExistence type="predicted"/>
<reference evidence="1 2" key="1">
    <citation type="submission" date="2013-07" db="EMBL/GenBank/DDBJ databases">
        <authorList>
            <person name="Weinstock G."/>
            <person name="Sodergren E."/>
            <person name="Wylie T."/>
            <person name="Fulton L."/>
            <person name="Fulton R."/>
            <person name="Fronick C."/>
            <person name="O'Laughlin M."/>
            <person name="Godfrey J."/>
            <person name="Miner T."/>
            <person name="Herter B."/>
            <person name="Appelbaum E."/>
            <person name="Cordes M."/>
            <person name="Lek S."/>
            <person name="Wollam A."/>
            <person name="Pepin K.H."/>
            <person name="Palsikar V.B."/>
            <person name="Mitreva M."/>
            <person name="Wilson R.K."/>
        </authorList>
    </citation>
    <scope>NUCLEOTIDE SEQUENCE [LARGE SCALE GENOMIC DNA]</scope>
    <source>
        <strain evidence="1 2">ATCC 27760</strain>
    </source>
</reference>
<dbReference type="RefSeq" id="WP_021681566.1">
    <property type="nucleotide sequence ID" value="NZ_KI260355.1"/>
</dbReference>
<evidence type="ECO:0000313" key="2">
    <source>
        <dbReference type="Proteomes" id="UP000016662"/>
    </source>
</evidence>
<gene>
    <name evidence="1" type="ORF">RUMCAL_00230</name>
</gene>
<dbReference type="EMBL" id="AWVF01000026">
    <property type="protein sequence ID" value="ERJ97447.1"/>
    <property type="molecule type" value="Genomic_DNA"/>
</dbReference>
<protein>
    <recommendedName>
        <fullName evidence="3">DUF3789 domain-containing protein</fullName>
    </recommendedName>
</protein>
<evidence type="ECO:0008006" key="3">
    <source>
        <dbReference type="Google" id="ProtNLM"/>
    </source>
</evidence>
<dbReference type="STRING" id="411473.RUMCAL_00230"/>
<dbReference type="InterPro" id="IPR024522">
    <property type="entry name" value="DUF3789"/>
</dbReference>
<comment type="caution">
    <text evidence="1">The sequence shown here is derived from an EMBL/GenBank/DDBJ whole genome shotgun (WGS) entry which is preliminary data.</text>
</comment>
<organism evidence="1 2">
    <name type="scientific">Ruminococcus callidus ATCC 27760</name>
    <dbReference type="NCBI Taxonomy" id="411473"/>
    <lineage>
        <taxon>Bacteria</taxon>
        <taxon>Bacillati</taxon>
        <taxon>Bacillota</taxon>
        <taxon>Clostridia</taxon>
        <taxon>Eubacteriales</taxon>
        <taxon>Oscillospiraceae</taxon>
        <taxon>Ruminococcus</taxon>
    </lineage>
</organism>
<dbReference type="Proteomes" id="UP000016662">
    <property type="component" value="Unassembled WGS sequence"/>
</dbReference>
<dbReference type="PATRIC" id="fig|411473.3.peg.201"/>
<sequence>MLGFITGLLLGGTLGAAVMALCNAAKSADEEMETKIK</sequence>